<dbReference type="Proteomes" id="UP000596661">
    <property type="component" value="Chromosome 6"/>
</dbReference>
<organism evidence="1 2">
    <name type="scientific">Cannabis sativa</name>
    <name type="common">Hemp</name>
    <name type="synonym">Marijuana</name>
    <dbReference type="NCBI Taxonomy" id="3483"/>
    <lineage>
        <taxon>Eukaryota</taxon>
        <taxon>Viridiplantae</taxon>
        <taxon>Streptophyta</taxon>
        <taxon>Embryophyta</taxon>
        <taxon>Tracheophyta</taxon>
        <taxon>Spermatophyta</taxon>
        <taxon>Magnoliopsida</taxon>
        <taxon>eudicotyledons</taxon>
        <taxon>Gunneridae</taxon>
        <taxon>Pentapetalae</taxon>
        <taxon>rosids</taxon>
        <taxon>fabids</taxon>
        <taxon>Rosales</taxon>
        <taxon>Cannabaceae</taxon>
        <taxon>Cannabis</taxon>
    </lineage>
</organism>
<dbReference type="Gramene" id="evm.model.06.33">
    <property type="protein sequence ID" value="cds.evm.model.06.33"/>
    <property type="gene ID" value="evm.TU.06.33"/>
</dbReference>
<dbReference type="EMBL" id="UZAU01000553">
    <property type="status" value="NOT_ANNOTATED_CDS"/>
    <property type="molecule type" value="Genomic_DNA"/>
</dbReference>
<evidence type="ECO:0008006" key="3">
    <source>
        <dbReference type="Google" id="ProtNLM"/>
    </source>
</evidence>
<name>A0A803PXY7_CANSA</name>
<dbReference type="OMA" id="TVHWADV"/>
<reference evidence="1" key="2">
    <citation type="submission" date="2021-03" db="UniProtKB">
        <authorList>
            <consortium name="EnsemblPlants"/>
        </authorList>
    </citation>
    <scope>IDENTIFICATION</scope>
</reference>
<protein>
    <recommendedName>
        <fullName evidence="3">Reverse transcriptase Ty1/copia-type domain-containing protein</fullName>
    </recommendedName>
</protein>
<keyword evidence="2" id="KW-1185">Reference proteome</keyword>
<dbReference type="AlphaFoldDB" id="A0A803PXY7"/>
<dbReference type="PANTHER" id="PTHR11439">
    <property type="entry name" value="GAG-POL-RELATED RETROTRANSPOSON"/>
    <property type="match status" value="1"/>
</dbReference>
<reference evidence="1" key="1">
    <citation type="submission" date="2018-11" db="EMBL/GenBank/DDBJ databases">
        <authorList>
            <person name="Grassa J C."/>
        </authorList>
    </citation>
    <scope>NUCLEOTIDE SEQUENCE [LARGE SCALE GENOMIC DNA]</scope>
</reference>
<evidence type="ECO:0000313" key="1">
    <source>
        <dbReference type="EnsemblPlants" id="cds.evm.model.06.33"/>
    </source>
</evidence>
<sequence length="147" mass="16447">MKDLGSLCYFFGIKIVHSPKGYLLSQSNYTTDIIKRAHLTDTRVVDNPSKLNVQYSPSDGSPLEDPTLYRTIVGNLVYLTITHPDIAYAVHIVSQFVASPTTVHWADVLRILKYLRGAIFQSLLLPSTSPLKLRAYCDVDHGRDPTV</sequence>
<accession>A0A803PXY7</accession>
<dbReference type="PANTHER" id="PTHR11439:SF461">
    <property type="entry name" value="OS10G0432200 PROTEIN"/>
    <property type="match status" value="1"/>
</dbReference>
<dbReference type="EnsemblPlants" id="evm.model.06.33">
    <property type="protein sequence ID" value="cds.evm.model.06.33"/>
    <property type="gene ID" value="evm.TU.06.33"/>
</dbReference>
<evidence type="ECO:0000313" key="2">
    <source>
        <dbReference type="Proteomes" id="UP000596661"/>
    </source>
</evidence>
<proteinExistence type="predicted"/>